<dbReference type="Reactome" id="R-GGA-73762">
    <property type="pathway name" value="RNA Polymerase I Transcription Initiation"/>
</dbReference>
<feature type="compositionally biased region" description="Basic residues" evidence="1">
    <location>
        <begin position="144"/>
        <end position="153"/>
    </location>
</feature>
<feature type="compositionally biased region" description="Basic and acidic residues" evidence="1">
    <location>
        <begin position="110"/>
        <end position="120"/>
    </location>
</feature>
<dbReference type="GO" id="GO:0006338">
    <property type="term" value="P:chromatin remodeling"/>
    <property type="evidence" value="ECO:0007669"/>
    <property type="project" value="Ensembl"/>
</dbReference>
<dbReference type="AlphaFoldDB" id="R4GLV7"/>
<feature type="compositionally biased region" description="Polar residues" evidence="1">
    <location>
        <begin position="275"/>
        <end position="293"/>
    </location>
</feature>
<dbReference type="CDD" id="cd00167">
    <property type="entry name" value="SANT"/>
    <property type="match status" value="1"/>
</dbReference>
<dbReference type="CTD" id="7270"/>
<dbReference type="OMA" id="PECIYLE"/>
<organism evidence="2 3">
    <name type="scientific">Gallus gallus</name>
    <name type="common">Chicken</name>
    <dbReference type="NCBI Taxonomy" id="9031"/>
    <lineage>
        <taxon>Eukaryota</taxon>
        <taxon>Metazoa</taxon>
        <taxon>Chordata</taxon>
        <taxon>Craniata</taxon>
        <taxon>Vertebrata</taxon>
        <taxon>Euteleostomi</taxon>
        <taxon>Archelosauria</taxon>
        <taxon>Archosauria</taxon>
        <taxon>Dinosauria</taxon>
        <taxon>Saurischia</taxon>
        <taxon>Theropoda</taxon>
        <taxon>Coelurosauria</taxon>
        <taxon>Aves</taxon>
        <taxon>Neognathae</taxon>
        <taxon>Galloanserae</taxon>
        <taxon>Galliformes</taxon>
        <taxon>Phasianidae</taxon>
        <taxon>Phasianinae</taxon>
        <taxon>Gallus</taxon>
    </lineage>
</organism>
<feature type="compositionally biased region" description="Polar residues" evidence="1">
    <location>
        <begin position="302"/>
        <end position="312"/>
    </location>
</feature>
<dbReference type="OrthoDB" id="5812619at2759"/>
<dbReference type="PaxDb" id="9031-ENSGALP00000043200"/>
<dbReference type="InParanoid" id="R4GLV7"/>
<dbReference type="GO" id="GO:0005654">
    <property type="term" value="C:nucleoplasm"/>
    <property type="evidence" value="ECO:0007669"/>
    <property type="project" value="Ensembl"/>
</dbReference>
<feature type="compositionally biased region" description="Basic residues" evidence="1">
    <location>
        <begin position="16"/>
        <end position="26"/>
    </location>
</feature>
<feature type="compositionally biased region" description="Basic residues" evidence="1">
    <location>
        <begin position="61"/>
        <end position="70"/>
    </location>
</feature>
<gene>
    <name evidence="2" type="primary">TTF1</name>
</gene>
<dbReference type="FunCoup" id="R4GLV7">
    <property type="interactions" value="1076"/>
</dbReference>
<protein>
    <submittedName>
        <fullName evidence="2">Transcription termination factor 1</fullName>
    </submittedName>
</protein>
<dbReference type="GeneID" id="417169"/>
<reference evidence="2" key="3">
    <citation type="submission" date="2025-09" db="UniProtKB">
        <authorList>
            <consortium name="Ensembl"/>
        </authorList>
    </citation>
    <scope>IDENTIFICATION</scope>
    <source>
        <strain evidence="2">broiler</strain>
    </source>
</reference>
<dbReference type="Proteomes" id="UP000000539">
    <property type="component" value="Chromosome 17"/>
</dbReference>
<dbReference type="GO" id="GO:0003677">
    <property type="term" value="F:DNA binding"/>
    <property type="evidence" value="ECO:0007669"/>
    <property type="project" value="Ensembl"/>
</dbReference>
<evidence type="ECO:0000313" key="3">
    <source>
        <dbReference type="Proteomes" id="UP000000539"/>
    </source>
</evidence>
<dbReference type="SUPFAM" id="SSF46689">
    <property type="entry name" value="Homeodomain-like"/>
    <property type="match status" value="1"/>
</dbReference>
<feature type="compositionally biased region" description="Basic residues" evidence="1">
    <location>
        <begin position="173"/>
        <end position="185"/>
    </location>
</feature>
<dbReference type="InterPro" id="IPR053078">
    <property type="entry name" value="TTF1-like"/>
</dbReference>
<dbReference type="RefSeq" id="XP_040505328.1">
    <property type="nucleotide sequence ID" value="XM_040649394.2"/>
</dbReference>
<dbReference type="GO" id="GO:0003682">
    <property type="term" value="F:chromatin binding"/>
    <property type="evidence" value="ECO:0000318"/>
    <property type="project" value="GO_Central"/>
</dbReference>
<feature type="compositionally biased region" description="Basic residues" evidence="1">
    <location>
        <begin position="263"/>
        <end position="272"/>
    </location>
</feature>
<dbReference type="Reactome" id="R-GGA-73863">
    <property type="pathway name" value="RNA Polymerase I Transcription Termination"/>
</dbReference>
<reference evidence="2" key="2">
    <citation type="submission" date="2025-08" db="UniProtKB">
        <authorList>
            <consortium name="Ensembl"/>
        </authorList>
    </citation>
    <scope>IDENTIFICATION</scope>
    <source>
        <strain evidence="2">broiler</strain>
    </source>
</reference>
<dbReference type="Pfam" id="PF13921">
    <property type="entry name" value="Myb_DNA-bind_6"/>
    <property type="match status" value="1"/>
</dbReference>
<keyword evidence="3" id="KW-1185">Reference proteome</keyword>
<dbReference type="GO" id="GO:0001650">
    <property type="term" value="C:fibrillar center"/>
    <property type="evidence" value="ECO:0007669"/>
    <property type="project" value="Ensembl"/>
</dbReference>
<dbReference type="VEuPathDB" id="HostDB:geneid_417169"/>
<sequence length="712" mass="81080">MTEKAHGDDFPLWDSHKKKKKRKRRRSDVGHENGSMQDAELSCASPQLSEDHTAQSSEVSKKKKKRKKKNKGEEQQPLLENSVSELEGEVGGEAVMSASQRKKKKRKRKLSEGTDGHSDVDCVSVNQNCADSSQEDDADVCFKKSVKKKRKRKLPEEDGVSESPASETPGKTGSKRLKKKKRRVSHTQDTQEDTDVTVDESLLTCPEQKKQGEDVESPSTTGEGGVAAAQCRGSACGASPAVSEDPTDAPTDSSKPAEEAKKSSRRAAKVIKSRTYITEDSSSDSDVMTPETSTSDKKEDQNNSFTETTATGELSVDDEEFLHLFTVLDLDTAKQELGEFIPHVGQLSDHSIRKMAGRDLLRFKQFKKQGIAIKFGRFSQKENNQIRKNVEDFLSITGIDSAEKLLFTSRYPEEKGAINRLKAEHLFCEKLAEGIPRAWRLIYYRARKIFDPNNYKGRYTKEEKERLKRYHAVHGNDWKKIAEKMSRSNLSVAMKYSEIKSPINYGPWSKEEIQRLMRAVEEVIIKRTKLENANSLSSSKKSHRSLQIDREKLFQKLPWTEIETKVGTRYWRQCKQKWTSILTNKITKGQQLHRGTKGLQASINLIKRLYEMKVEDANEINWEELSDIIGDVPGSYVQAKFYKLKVTYVPFWRAKTFSEIIVHLFEETLPELEQKLEKRKRKQSNSSDATVNPKKQVFQLSDVFDSSEESDD</sequence>
<proteinExistence type="predicted"/>
<dbReference type="PROSITE" id="PS50090">
    <property type="entry name" value="MYB_LIKE"/>
    <property type="match status" value="2"/>
</dbReference>
<dbReference type="Reactome" id="R-GGA-5683826">
    <property type="pathway name" value="Surfactant metabolism"/>
</dbReference>
<feature type="region of interest" description="Disordered" evidence="1">
    <location>
        <begin position="1"/>
        <end position="312"/>
    </location>
</feature>
<accession>R4GLV7</accession>
<dbReference type="FunFam" id="1.10.10.60:FF:000434">
    <property type="entry name" value="Transcription termination factor 1"/>
    <property type="match status" value="1"/>
</dbReference>
<dbReference type="Bgee" id="ENSGALG00000027242">
    <property type="expression patterns" value="Expressed in muscle tissue and 14 other cell types or tissues"/>
</dbReference>
<dbReference type="GO" id="GO:0005730">
    <property type="term" value="C:nucleolus"/>
    <property type="evidence" value="ECO:0000318"/>
    <property type="project" value="GO_Central"/>
</dbReference>
<dbReference type="RefSeq" id="XP_040505327.1">
    <property type="nucleotide sequence ID" value="XM_040649393.2"/>
</dbReference>
<dbReference type="PANTHER" id="PTHR46760:SF1">
    <property type="entry name" value="TRANSCRIPTION TERMINATION FACTOR 1"/>
    <property type="match status" value="1"/>
</dbReference>
<feature type="compositionally biased region" description="Basic residues" evidence="1">
    <location>
        <begin position="100"/>
        <end position="109"/>
    </location>
</feature>
<evidence type="ECO:0000313" key="2">
    <source>
        <dbReference type="Ensembl" id="ENSGALP00010042887.1"/>
    </source>
</evidence>
<dbReference type="GlyGen" id="R4GLV7">
    <property type="glycosylation" value="1 site"/>
</dbReference>
<reference evidence="2" key="1">
    <citation type="submission" date="2020-11" db="EMBL/GenBank/DDBJ databases">
        <title>Gallus gallus (Chicken) genome, bGalGal1, GRCg7b, maternal haplotype autosomes + Z &amp; W.</title>
        <authorList>
            <person name="Warren W."/>
            <person name="Formenti G."/>
            <person name="Fedrigo O."/>
            <person name="Haase B."/>
            <person name="Mountcastle J."/>
            <person name="Balacco J."/>
            <person name="Tracey A."/>
            <person name="Schneider V."/>
            <person name="Okimoto R."/>
            <person name="Cheng H."/>
            <person name="Hawken R."/>
            <person name="Howe K."/>
            <person name="Jarvis E.D."/>
        </authorList>
    </citation>
    <scope>NUCLEOTIDE SEQUENCE [LARGE SCALE GENOMIC DNA]</scope>
    <source>
        <strain evidence="2">Broiler</strain>
    </source>
</reference>
<dbReference type="Ensembl" id="ENSGALT00010069626.1">
    <property type="protein sequence ID" value="ENSGALP00010042887.1"/>
    <property type="gene ID" value="ENSGALG00010028772.1"/>
</dbReference>
<dbReference type="InterPro" id="IPR001005">
    <property type="entry name" value="SANT/Myb"/>
</dbReference>
<dbReference type="GeneTree" id="ENSGT00940000159729"/>
<dbReference type="GO" id="GO:0006363">
    <property type="term" value="P:termination of RNA polymerase I transcription"/>
    <property type="evidence" value="ECO:0000318"/>
    <property type="project" value="GO_Central"/>
</dbReference>
<feature type="compositionally biased region" description="Polar residues" evidence="1">
    <location>
        <begin position="44"/>
        <end position="58"/>
    </location>
</feature>
<dbReference type="InterPro" id="IPR017930">
    <property type="entry name" value="Myb_dom"/>
</dbReference>
<dbReference type="SMR" id="R4GLV7"/>
<name>R4GLV7_CHICK</name>
<dbReference type="SMART" id="SM00717">
    <property type="entry name" value="SANT"/>
    <property type="match status" value="2"/>
</dbReference>
<dbReference type="PROSITE" id="PS51294">
    <property type="entry name" value="HTH_MYB"/>
    <property type="match status" value="1"/>
</dbReference>
<dbReference type="InterPro" id="IPR009057">
    <property type="entry name" value="Homeodomain-like_sf"/>
</dbReference>
<dbReference type="GO" id="GO:0006361">
    <property type="term" value="P:transcription initiation at RNA polymerase I promoter"/>
    <property type="evidence" value="ECO:0007669"/>
    <property type="project" value="Ensembl"/>
</dbReference>
<dbReference type="eggNOG" id="KOG0051">
    <property type="taxonomic scope" value="Eukaryota"/>
</dbReference>
<evidence type="ECO:0000256" key="1">
    <source>
        <dbReference type="SAM" id="MobiDB-lite"/>
    </source>
</evidence>
<dbReference type="Gene3D" id="1.10.10.60">
    <property type="entry name" value="Homeodomain-like"/>
    <property type="match status" value="2"/>
</dbReference>
<dbReference type="STRING" id="9031.ENSGALP00000043200"/>
<feature type="region of interest" description="Disordered" evidence="1">
    <location>
        <begin position="677"/>
        <end position="712"/>
    </location>
</feature>
<dbReference type="PANTHER" id="PTHR46760">
    <property type="entry name" value="TRANSCRIPTION TERMINATION FACTOR 1"/>
    <property type="match status" value="1"/>
</dbReference>